<keyword evidence="3 5" id="KW-0597">Phosphoprotein</keyword>
<feature type="domain" description="Response regulatory" evidence="7">
    <location>
        <begin position="572"/>
        <end position="694"/>
    </location>
</feature>
<dbReference type="InterPro" id="IPR036097">
    <property type="entry name" value="HisK_dim/P_sf"/>
</dbReference>
<dbReference type="PROSITE" id="PS51257">
    <property type="entry name" value="PROKAR_LIPOPROTEIN"/>
    <property type="match status" value="1"/>
</dbReference>
<keyword evidence="4" id="KW-0902">Two-component regulatory system</keyword>
<dbReference type="SMART" id="SM00388">
    <property type="entry name" value="HisKA"/>
    <property type="match status" value="1"/>
</dbReference>
<evidence type="ECO:0000256" key="2">
    <source>
        <dbReference type="ARBA" id="ARBA00012438"/>
    </source>
</evidence>
<proteinExistence type="predicted"/>
<dbReference type="Gene3D" id="3.30.450.20">
    <property type="entry name" value="PAS domain"/>
    <property type="match status" value="2"/>
</dbReference>
<evidence type="ECO:0000313" key="9">
    <source>
        <dbReference type="Proteomes" id="UP000623509"/>
    </source>
</evidence>
<dbReference type="PROSITE" id="PS50109">
    <property type="entry name" value="HIS_KIN"/>
    <property type="match status" value="1"/>
</dbReference>
<dbReference type="RefSeq" id="WP_095525624.1">
    <property type="nucleotide sequence ID" value="NZ_MDUX01000061.1"/>
</dbReference>
<dbReference type="SUPFAM" id="SSF55874">
    <property type="entry name" value="ATPase domain of HSP90 chaperone/DNA topoisomerase II/histidine kinase"/>
    <property type="match status" value="1"/>
</dbReference>
<protein>
    <recommendedName>
        <fullName evidence="2">histidine kinase</fullName>
        <ecNumber evidence="2">2.7.13.3</ecNumber>
    </recommendedName>
</protein>
<dbReference type="PANTHER" id="PTHR45339">
    <property type="entry name" value="HYBRID SIGNAL TRANSDUCTION HISTIDINE KINASE J"/>
    <property type="match status" value="1"/>
</dbReference>
<dbReference type="SUPFAM" id="SSF52172">
    <property type="entry name" value="CheY-like"/>
    <property type="match status" value="1"/>
</dbReference>
<dbReference type="PRINTS" id="PR00344">
    <property type="entry name" value="BCTRLSENSOR"/>
</dbReference>
<dbReference type="SMART" id="SM00448">
    <property type="entry name" value="REC"/>
    <property type="match status" value="1"/>
</dbReference>
<evidence type="ECO:0000259" key="7">
    <source>
        <dbReference type="PROSITE" id="PS50110"/>
    </source>
</evidence>
<evidence type="ECO:0000256" key="5">
    <source>
        <dbReference type="PROSITE-ProRule" id="PRU00169"/>
    </source>
</evidence>
<dbReference type="PROSITE" id="PS50110">
    <property type="entry name" value="RESPONSE_REGULATORY"/>
    <property type="match status" value="1"/>
</dbReference>
<evidence type="ECO:0000256" key="1">
    <source>
        <dbReference type="ARBA" id="ARBA00000085"/>
    </source>
</evidence>
<dbReference type="InterPro" id="IPR005467">
    <property type="entry name" value="His_kinase_dom"/>
</dbReference>
<name>A0ABQ7HLX4_9RHOO</name>
<dbReference type="Gene3D" id="3.40.50.2300">
    <property type="match status" value="1"/>
</dbReference>
<dbReference type="PANTHER" id="PTHR45339:SF1">
    <property type="entry name" value="HYBRID SIGNAL TRANSDUCTION HISTIDINE KINASE J"/>
    <property type="match status" value="1"/>
</dbReference>
<gene>
    <name evidence="8" type="ORF">BGI27_14835</name>
</gene>
<reference evidence="8 9" key="1">
    <citation type="submission" date="2016-08" db="EMBL/GenBank/DDBJ databases">
        <title>Candidatus Dactylopiibacterium carminicum genome sequence.</title>
        <authorList>
            <person name="Ramirez-Puebla S.T."/>
            <person name="Ormeno-Orrillo E."/>
            <person name="Vera-Ponce De Leon A."/>
            <person name="Luis L."/>
            <person name="Sanchez-Flores A."/>
            <person name="Monica R."/>
            <person name="Martinez-Romero E."/>
        </authorList>
    </citation>
    <scope>NUCLEOTIDE SEQUENCE [LARGE SCALE GENOMIC DNA]</scope>
    <source>
        <strain evidence="8">END1</strain>
    </source>
</reference>
<dbReference type="EC" id="2.7.13.3" evidence="2"/>
<dbReference type="Gene3D" id="1.10.287.130">
    <property type="match status" value="1"/>
</dbReference>
<comment type="catalytic activity">
    <reaction evidence="1">
        <text>ATP + protein L-histidine = ADP + protein N-phospho-L-histidine.</text>
        <dbReference type="EC" id="2.7.13.3"/>
    </reaction>
</comment>
<feature type="domain" description="Histidine kinase" evidence="6">
    <location>
        <begin position="329"/>
        <end position="552"/>
    </location>
</feature>
<evidence type="ECO:0000256" key="4">
    <source>
        <dbReference type="ARBA" id="ARBA00023012"/>
    </source>
</evidence>
<dbReference type="InterPro" id="IPR004358">
    <property type="entry name" value="Sig_transdc_His_kin-like_C"/>
</dbReference>
<dbReference type="CDD" id="cd16922">
    <property type="entry name" value="HATPase_EvgS-ArcB-TorS-like"/>
    <property type="match status" value="1"/>
</dbReference>
<dbReference type="Pfam" id="PF08448">
    <property type="entry name" value="PAS_4"/>
    <property type="match status" value="2"/>
</dbReference>
<dbReference type="InterPro" id="IPR001789">
    <property type="entry name" value="Sig_transdc_resp-reg_receiver"/>
</dbReference>
<dbReference type="InterPro" id="IPR036890">
    <property type="entry name" value="HATPase_C_sf"/>
</dbReference>
<dbReference type="CDD" id="cd00082">
    <property type="entry name" value="HisKA"/>
    <property type="match status" value="1"/>
</dbReference>
<dbReference type="SMART" id="SM00387">
    <property type="entry name" value="HATPase_c"/>
    <property type="match status" value="1"/>
</dbReference>
<dbReference type="SUPFAM" id="SSF47384">
    <property type="entry name" value="Homodimeric domain of signal transducing histidine kinase"/>
    <property type="match status" value="1"/>
</dbReference>
<dbReference type="InterPro" id="IPR000014">
    <property type="entry name" value="PAS"/>
</dbReference>
<dbReference type="Pfam" id="PF00072">
    <property type="entry name" value="Response_reg"/>
    <property type="match status" value="1"/>
</dbReference>
<sequence>MRKRWRGFLLYALFLSVTASCLYFLSLPSWLDLLLLALLAWIAHILSDLRNTETGWREFTQRFIDAIPEPIYIKDAQARFLMVNEAFAQERRVSASALIGQTSFDLARDEQTSELVAQEDAAVLDGNVVSKEQHTTYPITGEECYRLGSKRLCNGPRGEPLIIGAHFDITGLRHTEIRMQEALIRETLQRERMQTYMQRVIDVIPQPVYIKAADSSYLMINQAFSKERMLGADSLLGRTPYDLAKDSSFAERVIAEDQEVLSGRMVLKEERLPHPVTGAERFRIISKGSCLDPQGNPVIVGANFDITNWREAEQRWQQASAAKSHFLASMSHEIRTPLSGVIGTLQLALSTRGISPDVQNYLANGLQSAENLMVILNDILDFSAIEAGKLKLEELAFNLPECLEAALTPWRIQAKQKGLEFLVDTDQSLAKHVRGDPGRLKQILVNLLSNAIKFTERGELRIAFRTRPAKQTNRLLLEASVADTGIGIPTQAMPGLFRMFQQADTSSTRRFSGTGLGLAITRQLVEAMNGSIQAQSESGQGSLFSFQLELGLAEADEIVEEHGLRPHARPLHVLYAEDVRVNQLIVSAQLHQMGHTVEIAGNGREALEALARTDFDLVLMDGRMPEMDGHEATRLIREGGLPGLPVRKPQIHIVAITANAALEDQEACLAAGMNEVLIKPVREAQLHALLQRFIDCHPG</sequence>
<organism evidence="8 9">
    <name type="scientific">Candidatus Dactylopiibacterium carminicum</name>
    <dbReference type="NCBI Taxonomy" id="857335"/>
    <lineage>
        <taxon>Bacteria</taxon>
        <taxon>Pseudomonadati</taxon>
        <taxon>Pseudomonadota</taxon>
        <taxon>Betaproteobacteria</taxon>
        <taxon>Rhodocyclales</taxon>
        <taxon>Rhodocyclaceae</taxon>
        <taxon>Candidatus Dactylopiibacterium</taxon>
    </lineage>
</organism>
<dbReference type="EMBL" id="MDUX01000061">
    <property type="protein sequence ID" value="KAF7598153.1"/>
    <property type="molecule type" value="Genomic_DNA"/>
</dbReference>
<feature type="modified residue" description="4-aspartylphosphate" evidence="5">
    <location>
        <position position="621"/>
    </location>
</feature>
<accession>A0ABQ7HLX4</accession>
<dbReference type="InterPro" id="IPR003594">
    <property type="entry name" value="HATPase_dom"/>
</dbReference>
<evidence type="ECO:0000256" key="3">
    <source>
        <dbReference type="ARBA" id="ARBA00022553"/>
    </source>
</evidence>
<evidence type="ECO:0000313" key="8">
    <source>
        <dbReference type="EMBL" id="KAF7598153.1"/>
    </source>
</evidence>
<dbReference type="Proteomes" id="UP000623509">
    <property type="component" value="Unassembled WGS sequence"/>
</dbReference>
<dbReference type="SMART" id="SM00091">
    <property type="entry name" value="PAS"/>
    <property type="match status" value="2"/>
</dbReference>
<dbReference type="Gene3D" id="3.30.565.10">
    <property type="entry name" value="Histidine kinase-like ATPase, C-terminal domain"/>
    <property type="match status" value="1"/>
</dbReference>
<comment type="caution">
    <text evidence="8">The sequence shown here is derived from an EMBL/GenBank/DDBJ whole genome shotgun (WGS) entry which is preliminary data.</text>
</comment>
<dbReference type="InterPro" id="IPR011006">
    <property type="entry name" value="CheY-like_superfamily"/>
</dbReference>
<dbReference type="Pfam" id="PF02518">
    <property type="entry name" value="HATPase_c"/>
    <property type="match status" value="1"/>
</dbReference>
<dbReference type="InterPro" id="IPR035965">
    <property type="entry name" value="PAS-like_dom_sf"/>
</dbReference>
<keyword evidence="9" id="KW-1185">Reference proteome</keyword>
<dbReference type="InterPro" id="IPR003661">
    <property type="entry name" value="HisK_dim/P_dom"/>
</dbReference>
<evidence type="ECO:0000259" key="6">
    <source>
        <dbReference type="PROSITE" id="PS50109"/>
    </source>
</evidence>
<dbReference type="CDD" id="cd17546">
    <property type="entry name" value="REC_hyHK_CKI1_RcsC-like"/>
    <property type="match status" value="1"/>
</dbReference>
<dbReference type="InterPro" id="IPR013656">
    <property type="entry name" value="PAS_4"/>
</dbReference>
<dbReference type="SUPFAM" id="SSF55785">
    <property type="entry name" value="PYP-like sensor domain (PAS domain)"/>
    <property type="match status" value="2"/>
</dbReference>
<dbReference type="Pfam" id="PF00512">
    <property type="entry name" value="HisKA"/>
    <property type="match status" value="1"/>
</dbReference>